<dbReference type="EMBL" id="NJGD01000019">
    <property type="protein sequence ID" value="PJR11572.1"/>
    <property type="molecule type" value="Genomic_DNA"/>
</dbReference>
<name>A0A2J0YVM2_RHIML</name>
<dbReference type="AlphaFoldDB" id="A0A2J0YVM2"/>
<evidence type="ECO:0000313" key="2">
    <source>
        <dbReference type="Proteomes" id="UP000231987"/>
    </source>
</evidence>
<protein>
    <submittedName>
        <fullName evidence="1">Uncharacterized protein</fullName>
    </submittedName>
</protein>
<reference evidence="1 2" key="1">
    <citation type="submission" date="2017-06" db="EMBL/GenBank/DDBJ databases">
        <title>Ensifer strains isolated from leguminous trees and herbs display diverse denitrification phenotypes with some acting as strong N2O sinks.</title>
        <authorList>
            <person name="Woliy K."/>
            <person name="Mania D."/>
            <person name="Bakken L.R."/>
            <person name="Frostegard A."/>
        </authorList>
    </citation>
    <scope>NUCLEOTIDE SEQUENCE [LARGE SCALE GENOMIC DNA]</scope>
    <source>
        <strain evidence="1 2">AC50a</strain>
    </source>
</reference>
<organism evidence="1 2">
    <name type="scientific">Rhizobium meliloti</name>
    <name type="common">Ensifer meliloti</name>
    <name type="synonym">Sinorhizobium meliloti</name>
    <dbReference type="NCBI Taxonomy" id="382"/>
    <lineage>
        <taxon>Bacteria</taxon>
        <taxon>Pseudomonadati</taxon>
        <taxon>Pseudomonadota</taxon>
        <taxon>Alphaproteobacteria</taxon>
        <taxon>Hyphomicrobiales</taxon>
        <taxon>Rhizobiaceae</taxon>
        <taxon>Sinorhizobium/Ensifer group</taxon>
        <taxon>Sinorhizobium</taxon>
    </lineage>
</organism>
<proteinExistence type="predicted"/>
<accession>A0A2J0YVM2</accession>
<comment type="caution">
    <text evidence="1">The sequence shown here is derived from an EMBL/GenBank/DDBJ whole genome shotgun (WGS) entry which is preliminary data.</text>
</comment>
<dbReference type="Proteomes" id="UP000231987">
    <property type="component" value="Unassembled WGS sequence"/>
</dbReference>
<evidence type="ECO:0000313" key="1">
    <source>
        <dbReference type="EMBL" id="PJR11572.1"/>
    </source>
</evidence>
<gene>
    <name evidence="1" type="ORF">CEJ86_27830</name>
</gene>
<sequence length="62" mass="7002">MTLTITEEQREASDNLREAMRMFNHAIRKAAYSGLHVEVKLLQLHCTEGPTPVPQVDVLAKL</sequence>